<comment type="similarity">
    <text evidence="14 17">Belongs to the ABC transporter superfamily. UvrA family.</text>
</comment>
<keyword evidence="11 17" id="KW-0267">Excision nuclease</keyword>
<dbReference type="CDD" id="cd03270">
    <property type="entry name" value="ABC_UvrA_I"/>
    <property type="match status" value="1"/>
</dbReference>
<evidence type="ECO:0000256" key="6">
    <source>
        <dbReference type="ARBA" id="ARBA00022763"/>
    </source>
</evidence>
<comment type="subcellular location">
    <subcellularLocation>
        <location evidence="1 17">Cytoplasm</location>
    </subcellularLocation>
</comment>
<evidence type="ECO:0000259" key="20">
    <source>
        <dbReference type="Pfam" id="PF17760"/>
    </source>
</evidence>
<proteinExistence type="inferred from homology"/>
<evidence type="ECO:0000256" key="10">
    <source>
        <dbReference type="ARBA" id="ARBA00022840"/>
    </source>
</evidence>
<dbReference type="AlphaFoldDB" id="A0AAT9LA57"/>
<keyword evidence="6 17" id="KW-0227">DNA damage</keyword>
<evidence type="ECO:0000256" key="16">
    <source>
        <dbReference type="ARBA" id="ARBA00042156"/>
    </source>
</evidence>
<dbReference type="InterPro" id="IPR041552">
    <property type="entry name" value="UvrA_DNA-bd"/>
</dbReference>
<dbReference type="GO" id="GO:0009432">
    <property type="term" value="P:SOS response"/>
    <property type="evidence" value="ECO:0007669"/>
    <property type="project" value="UniProtKB-UniRule"/>
</dbReference>
<feature type="domain" description="UvrA DNA-binding" evidence="19">
    <location>
        <begin position="291"/>
        <end position="401"/>
    </location>
</feature>
<dbReference type="GO" id="GO:0005524">
    <property type="term" value="F:ATP binding"/>
    <property type="evidence" value="ECO:0007669"/>
    <property type="project" value="UniProtKB-UniRule"/>
</dbReference>
<keyword evidence="17" id="KW-0742">SOS response</keyword>
<dbReference type="InterPro" id="IPR017871">
    <property type="entry name" value="ABC_transporter-like_CS"/>
</dbReference>
<dbReference type="InterPro" id="IPR041102">
    <property type="entry name" value="UvrA_inter"/>
</dbReference>
<evidence type="ECO:0000256" key="4">
    <source>
        <dbReference type="ARBA" id="ARBA00022737"/>
    </source>
</evidence>
<dbReference type="PANTHER" id="PTHR43152">
    <property type="entry name" value="UVRABC SYSTEM PROTEIN A"/>
    <property type="match status" value="1"/>
</dbReference>
<evidence type="ECO:0000256" key="3">
    <source>
        <dbReference type="ARBA" id="ARBA00022723"/>
    </source>
</evidence>
<evidence type="ECO:0000256" key="8">
    <source>
        <dbReference type="ARBA" id="ARBA00022771"/>
    </source>
</evidence>
<evidence type="ECO:0000256" key="17">
    <source>
        <dbReference type="HAMAP-Rule" id="MF_00205"/>
    </source>
</evidence>
<keyword evidence="2 17" id="KW-0963">Cytoplasm</keyword>
<reference evidence="21" key="2">
    <citation type="journal article" date="2023" name="Biology">
        <title>Prokaryotic Life Associated with Coal-Fire Gas Vents Revealed by Metagenomics.</title>
        <authorList>
            <person name="Kadnikov V.V."/>
            <person name="Mardanov A.V."/>
            <person name="Beletsky A.V."/>
            <person name="Karnachuk O.V."/>
            <person name="Ravin N.V."/>
        </authorList>
    </citation>
    <scope>NUCLEOTIDE SEQUENCE</scope>
    <source>
        <strain evidence="21">Bu02</strain>
    </source>
</reference>
<keyword evidence="8 17" id="KW-0863">Zinc-finger</keyword>
<feature type="binding site" evidence="17">
    <location>
        <begin position="640"/>
        <end position="647"/>
    </location>
    <ligand>
        <name>ATP</name>
        <dbReference type="ChEBI" id="CHEBI:30616"/>
    </ligand>
</feature>
<evidence type="ECO:0000256" key="12">
    <source>
        <dbReference type="ARBA" id="ARBA00023125"/>
    </source>
</evidence>
<feature type="binding site" evidence="17">
    <location>
        <begin position="33"/>
        <end position="40"/>
    </location>
    <ligand>
        <name>ATP</name>
        <dbReference type="ChEBI" id="CHEBI:30616"/>
    </ligand>
</feature>
<dbReference type="Pfam" id="PF17755">
    <property type="entry name" value="UvrA_DNA-bind"/>
    <property type="match status" value="1"/>
</dbReference>
<dbReference type="EMBL" id="CP062796">
    <property type="protein sequence ID" value="QUL97961.1"/>
    <property type="molecule type" value="Genomic_DNA"/>
</dbReference>
<dbReference type="Gene3D" id="1.10.8.280">
    <property type="entry name" value="ABC transporter ATPase domain-like"/>
    <property type="match status" value="1"/>
</dbReference>
<evidence type="ECO:0000256" key="11">
    <source>
        <dbReference type="ARBA" id="ARBA00022881"/>
    </source>
</evidence>
<evidence type="ECO:0000256" key="9">
    <source>
        <dbReference type="ARBA" id="ARBA00022833"/>
    </source>
</evidence>
<keyword evidence="3 17" id="KW-0479">Metal-binding</keyword>
<evidence type="ECO:0000256" key="13">
    <source>
        <dbReference type="ARBA" id="ARBA00023204"/>
    </source>
</evidence>
<keyword evidence="9 17" id="KW-0862">Zinc</keyword>
<evidence type="ECO:0000256" key="1">
    <source>
        <dbReference type="ARBA" id="ARBA00004496"/>
    </source>
</evidence>
<dbReference type="GO" id="GO:0009381">
    <property type="term" value="F:excinuclease ABC activity"/>
    <property type="evidence" value="ECO:0007669"/>
    <property type="project" value="UniProtKB-UniRule"/>
</dbReference>
<dbReference type="InterPro" id="IPR004602">
    <property type="entry name" value="UvrA"/>
</dbReference>
<protein>
    <recommendedName>
        <fullName evidence="15 17">UvrABC system protein A</fullName>
        <shortName evidence="17">UvrA protein</shortName>
    </recommendedName>
    <alternativeName>
        <fullName evidence="16 17">Excinuclease ABC subunit A</fullName>
    </alternativeName>
</protein>
<dbReference type="Gene3D" id="1.20.1580.10">
    <property type="entry name" value="ABC transporter ATPase like domain"/>
    <property type="match status" value="2"/>
</dbReference>
<dbReference type="GO" id="GO:0016887">
    <property type="term" value="F:ATP hydrolysis activity"/>
    <property type="evidence" value="ECO:0007669"/>
    <property type="project" value="InterPro"/>
</dbReference>
<gene>
    <name evidence="17 21" type="primary">uvrA</name>
    <name evidence="21" type="ORF">IMF26_07755</name>
</gene>
<keyword evidence="10 17" id="KW-0067">ATP-binding</keyword>
<dbReference type="GO" id="GO:0005737">
    <property type="term" value="C:cytoplasm"/>
    <property type="evidence" value="ECO:0007669"/>
    <property type="project" value="UniProtKB-SubCell"/>
</dbReference>
<feature type="domain" description="UvrA interaction" evidence="20">
    <location>
        <begin position="132"/>
        <end position="241"/>
    </location>
</feature>
<feature type="zinc finger region" description="C4-type" evidence="17">
    <location>
        <begin position="739"/>
        <end position="765"/>
    </location>
</feature>
<dbReference type="NCBIfam" id="TIGR00630">
    <property type="entry name" value="uvra"/>
    <property type="match status" value="1"/>
</dbReference>
<dbReference type="GO" id="GO:0006289">
    <property type="term" value="P:nucleotide-excision repair"/>
    <property type="evidence" value="ECO:0007669"/>
    <property type="project" value="UniProtKB-UniRule"/>
</dbReference>
<dbReference type="Gene3D" id="3.30.1490.20">
    <property type="entry name" value="ATP-grasp fold, A domain"/>
    <property type="match status" value="1"/>
</dbReference>
<feature type="region of interest" description="Disordered" evidence="18">
    <location>
        <begin position="952"/>
        <end position="977"/>
    </location>
</feature>
<dbReference type="PANTHER" id="PTHR43152:SF3">
    <property type="entry name" value="UVRABC SYSTEM PROTEIN A"/>
    <property type="match status" value="1"/>
</dbReference>
<evidence type="ECO:0000256" key="18">
    <source>
        <dbReference type="SAM" id="MobiDB-lite"/>
    </source>
</evidence>
<dbReference type="SUPFAM" id="SSF52540">
    <property type="entry name" value="P-loop containing nucleoside triphosphate hydrolases"/>
    <property type="match status" value="2"/>
</dbReference>
<evidence type="ECO:0000256" key="14">
    <source>
        <dbReference type="ARBA" id="ARBA00038000"/>
    </source>
</evidence>
<evidence type="ECO:0000256" key="5">
    <source>
        <dbReference type="ARBA" id="ARBA00022741"/>
    </source>
</evidence>
<evidence type="ECO:0000259" key="19">
    <source>
        <dbReference type="Pfam" id="PF17755"/>
    </source>
</evidence>
<evidence type="ECO:0000256" key="7">
    <source>
        <dbReference type="ARBA" id="ARBA00022769"/>
    </source>
</evidence>
<comment type="function">
    <text evidence="17">The UvrABC repair system catalyzes the recognition and processing of DNA lesions. UvrA is an ATPase and a DNA-binding protein. A damage recognition complex composed of 2 UvrA and 2 UvrB subunits scans DNA for abnormalities. When the presence of a lesion has been verified by UvrB, the UvrA molecules dissociate.</text>
</comment>
<evidence type="ECO:0000256" key="15">
    <source>
        <dbReference type="ARBA" id="ARBA00039316"/>
    </source>
</evidence>
<dbReference type="InterPro" id="IPR027417">
    <property type="entry name" value="P-loop_NTPase"/>
</dbReference>
<dbReference type="HAMAP" id="MF_00205">
    <property type="entry name" value="UvrA"/>
    <property type="match status" value="1"/>
</dbReference>
<dbReference type="Pfam" id="PF17760">
    <property type="entry name" value="UvrA_inter"/>
    <property type="match status" value="1"/>
</dbReference>
<keyword evidence="12 17" id="KW-0238">DNA-binding</keyword>
<dbReference type="PROSITE" id="PS00211">
    <property type="entry name" value="ABC_TRANSPORTER_1"/>
    <property type="match status" value="2"/>
</dbReference>
<keyword evidence="7 17" id="KW-0228">DNA excision</keyword>
<keyword evidence="5 17" id="KW-0547">Nucleotide-binding</keyword>
<name>A0AAT9LA57_9FIRM</name>
<dbReference type="InterPro" id="IPR013815">
    <property type="entry name" value="ATP_grasp_subdomain_1"/>
</dbReference>
<dbReference type="FunFam" id="1.20.1580.10:FF:000002">
    <property type="entry name" value="UvrABC system protein A"/>
    <property type="match status" value="1"/>
</dbReference>
<dbReference type="NCBIfam" id="NF001503">
    <property type="entry name" value="PRK00349.1"/>
    <property type="match status" value="1"/>
</dbReference>
<dbReference type="CDD" id="cd03271">
    <property type="entry name" value="ABC_UvrA_II"/>
    <property type="match status" value="1"/>
</dbReference>
<keyword evidence="13 17" id="KW-0234">DNA repair</keyword>
<reference evidence="21" key="1">
    <citation type="submission" date="2020-10" db="EMBL/GenBank/DDBJ databases">
        <authorList>
            <person name="Kadnikov V."/>
            <person name="Beletsky A.V."/>
            <person name="Mardanov A.V."/>
            <person name="Karnachuk O.V."/>
            <person name="Ravin N.V."/>
        </authorList>
    </citation>
    <scope>NUCLEOTIDE SEQUENCE</scope>
    <source>
        <strain evidence="21">Bu02</strain>
    </source>
</reference>
<sequence>MSQDKIIIKGARQHNLKNIDLEIPRNKLTVITGLSGSGKSSLAFDTIYAEGQRRYVESLSAYARQFLGLMDKPDVDYIEGLSPAISIDQKSGARNPRSTVATVTEIYDYLRLLYARIGHPHCPVCGKPISKQTVDQIADQVLSLPEGTRFSILAPLVRGRKGEHEKVFEDIQRAGYLRVRVDGRTAELGEFLGRRLEKQKKHTIEVVVDRLVQRPGIRARLVDSLEAALALSGNLVVIEVQGSGDMIFSQSLACPDCGVSIPELEPRLFSFNSPYGACPACNGLGINMEIDPEMVIPDKRKSIADGAVVPWNGPPDGYYAQLLEAVARHFGFSVDAPIDSLSPEHLKIILYGAGEEKIPFHYESQYGRYSERLVTFEGVIPNLERRYKNAPSDDVRQQIEEFMAAKPCPVCEGRRLKPEALAVTVGGLNIAQLTDMPVQKALDFISALELTPREELIAHQVLKQIRSRLQFLIDVGLGYLTLNRHAGTLSGGEAQRIRLATQIGSGLVGVLYVLDEPSVGLHPRDNARLLDTIKHLRDIGNTVIVVEHDEETIRSADYIVDIGPGAGETGGKVVVSGSLEEVMKCEDSLTGQYLSGKRSIPVPRRRRQDGRFITIKGAREHNLKNIDVKIPLGVFTCVTGVSGSGKSTLIDDILYRKLSSVLHGTRLKPGEHDGIEGLEYLDKVINIDQSPIGRTPRSNPATYTGVFTDIRNLFAMTPEARVRGYKPGRFSFNVRGGRCEACKGDGIIRIEMQFLPDVYVPCEVCHGKRYNSQTLEVKYRGKSIADVLDMTVEEALDLFKNVPAIQRKLQTLYDVGLGYIKLGQPATTLSGGEAQRVKLATELSRRGNERTLYILDEPTTGLHFEDTRKLLDVLQRLVDGGSTVVVIEHNLDVIKSADYVIDLGPEGGEEGGYVVAVGTPEEVALCENSYTGQFLRKVLGMGRAAVPQGEFGGDDLKDAGPPRAQVADSASCMGGGR</sequence>
<keyword evidence="4 17" id="KW-0677">Repeat</keyword>
<comment type="subunit">
    <text evidence="17">Forms a heterotetramer with UvrB during the search for lesions.</text>
</comment>
<organism evidence="21">
    <name type="scientific">Candidatus Fermentithermobacillus carboniphilus</name>
    <dbReference type="NCBI Taxonomy" id="3085328"/>
    <lineage>
        <taxon>Bacteria</taxon>
        <taxon>Bacillati</taxon>
        <taxon>Bacillota</taxon>
        <taxon>Candidatus Fermentithermobacillia</taxon>
        <taxon>Candidatus Fermentithermobacillales</taxon>
        <taxon>Candidatus Fermentithermobacillaceae</taxon>
        <taxon>Candidatus Fermentithermobacillus</taxon>
    </lineage>
</organism>
<accession>A0AAT9LA57</accession>
<dbReference type="GO" id="GO:0003677">
    <property type="term" value="F:DNA binding"/>
    <property type="evidence" value="ECO:0007669"/>
    <property type="project" value="UniProtKB-UniRule"/>
</dbReference>
<feature type="zinc finger region" description="C4-type" evidence="17">
    <location>
        <begin position="254"/>
        <end position="281"/>
    </location>
</feature>
<dbReference type="GO" id="GO:0008270">
    <property type="term" value="F:zinc ion binding"/>
    <property type="evidence" value="ECO:0007669"/>
    <property type="project" value="UniProtKB-UniRule"/>
</dbReference>
<evidence type="ECO:0000256" key="2">
    <source>
        <dbReference type="ARBA" id="ARBA00022490"/>
    </source>
</evidence>
<dbReference type="GO" id="GO:0009380">
    <property type="term" value="C:excinuclease repair complex"/>
    <property type="evidence" value="ECO:0007669"/>
    <property type="project" value="InterPro"/>
</dbReference>
<evidence type="ECO:0000313" key="21">
    <source>
        <dbReference type="EMBL" id="QUL97961.1"/>
    </source>
</evidence>
<dbReference type="KEGG" id="fcz:IMF26_07755"/>
<dbReference type="Gene3D" id="3.40.50.300">
    <property type="entry name" value="P-loop containing nucleotide triphosphate hydrolases"/>
    <property type="match status" value="2"/>
</dbReference>
<keyword evidence="21" id="KW-0378">Hydrolase</keyword>